<keyword evidence="5" id="KW-1185">Reference proteome</keyword>
<feature type="coiled-coil region" evidence="1">
    <location>
        <begin position="526"/>
        <end position="604"/>
    </location>
</feature>
<dbReference type="GO" id="GO:0007264">
    <property type="term" value="P:small GTPase-mediated signal transduction"/>
    <property type="evidence" value="ECO:0007669"/>
    <property type="project" value="InterPro"/>
</dbReference>
<feature type="region of interest" description="Disordered" evidence="2">
    <location>
        <begin position="403"/>
        <end position="489"/>
    </location>
</feature>
<dbReference type="PANTHER" id="PTHR12783">
    <property type="entry name" value="RALA BINDING PROTEIN 1 RALBP1"/>
    <property type="match status" value="1"/>
</dbReference>
<dbReference type="InterPro" id="IPR039767">
    <property type="entry name" value="RALBP1"/>
</dbReference>
<accession>A0A8S1CVC4</accession>
<dbReference type="AlphaFoldDB" id="A0A8S1CVC4"/>
<feature type="compositionally biased region" description="Polar residues" evidence="2">
    <location>
        <begin position="467"/>
        <end position="489"/>
    </location>
</feature>
<feature type="domain" description="Rho-GAP" evidence="3">
    <location>
        <begin position="157"/>
        <end position="349"/>
    </location>
</feature>
<feature type="compositionally biased region" description="Basic and acidic residues" evidence="2">
    <location>
        <begin position="21"/>
        <end position="56"/>
    </location>
</feature>
<feature type="compositionally biased region" description="Basic and acidic residues" evidence="2">
    <location>
        <begin position="407"/>
        <end position="425"/>
    </location>
</feature>
<dbReference type="InterPro" id="IPR008936">
    <property type="entry name" value="Rho_GTPase_activation_prot"/>
</dbReference>
<dbReference type="PANTHER" id="PTHR12783:SF5">
    <property type="entry name" value="RALA-BINDING PROTEIN 1"/>
    <property type="match status" value="1"/>
</dbReference>
<dbReference type="Pfam" id="PF00620">
    <property type="entry name" value="RhoGAP"/>
    <property type="match status" value="1"/>
</dbReference>
<feature type="region of interest" description="Disordered" evidence="2">
    <location>
        <begin position="1"/>
        <end position="151"/>
    </location>
</feature>
<dbReference type="SMART" id="SM00324">
    <property type="entry name" value="RhoGAP"/>
    <property type="match status" value="1"/>
</dbReference>
<dbReference type="Gene3D" id="1.20.58.90">
    <property type="match status" value="1"/>
</dbReference>
<comment type="caution">
    <text evidence="4">The sequence shown here is derived from an EMBL/GenBank/DDBJ whole genome shotgun (WGS) entry which is preliminary data.</text>
</comment>
<evidence type="ECO:0000259" key="3">
    <source>
        <dbReference type="PROSITE" id="PS50238"/>
    </source>
</evidence>
<dbReference type="InterPro" id="IPR000198">
    <property type="entry name" value="RhoGAP_dom"/>
</dbReference>
<reference evidence="4 5" key="1">
    <citation type="submission" date="2020-04" db="EMBL/GenBank/DDBJ databases">
        <authorList>
            <person name="Alioto T."/>
            <person name="Alioto T."/>
            <person name="Gomez Garrido J."/>
        </authorList>
    </citation>
    <scope>NUCLEOTIDE SEQUENCE [LARGE SCALE GENOMIC DNA]</scope>
</reference>
<dbReference type="Gene3D" id="1.10.555.10">
    <property type="entry name" value="Rho GTPase activation protein"/>
    <property type="match status" value="1"/>
</dbReference>
<dbReference type="PROSITE" id="PS50238">
    <property type="entry name" value="RHOGAP"/>
    <property type="match status" value="1"/>
</dbReference>
<protein>
    <recommendedName>
        <fullName evidence="3">Rho-GAP domain-containing protein</fullName>
    </recommendedName>
</protein>
<dbReference type="Proteomes" id="UP000494165">
    <property type="component" value="Unassembled WGS sequence"/>
</dbReference>
<dbReference type="EMBL" id="CADEPI010000090">
    <property type="protein sequence ID" value="CAB3373820.1"/>
    <property type="molecule type" value="Genomic_DNA"/>
</dbReference>
<dbReference type="GO" id="GO:0031267">
    <property type="term" value="F:small GTPase binding"/>
    <property type="evidence" value="ECO:0007669"/>
    <property type="project" value="InterPro"/>
</dbReference>
<evidence type="ECO:0000313" key="4">
    <source>
        <dbReference type="EMBL" id="CAB3373820.1"/>
    </source>
</evidence>
<sequence>MEFESPDVAKEFPGLFASESGGKKSESDFSDDSHDKHKRDSLLRSKDKKDSKKDRGYAALEGESSPDEADSEMKSPSKSKKKAFKFPSKKEKREKSREKDGSRDVENVKEKEQKEKKKLEKEAHKSSKLKGLKEKKLKSKHSEESMEIPDEPPIFGVPLETAVARSRCHDGVKLPLVVRNCIDFVEECGLTVDGIYKSSGNKSKAQILRKNYNNRVAVSFTDTDPVTVAGLLKLFLRELPETIIPSNLAAEFEEAAAKKGDGLEALIQKTPPANKELLAWMVFHCKHLVANEKLNKCGGLQGVCSTFAPLLQTSPKILSALICYSATLFPNMHLHKYIPPLSGPTPNIPNTINGCNDELRKLESVLAQVHEEMNAGLTGSRREEQMWDAQRIVTQLKRRLRLLQKPSEPRASDDEKMDFSLKQEESATATSVPTAIAEKADVNKDDTEEKAEQVEAKEAEDADIATEISNDISSKSQTTQEDSSSPTTVTETINVSAIVHEVPRETTPSPVIPDEDEETREQRCIQEQLENLVDSLMERIEKERSEVDKLKQDMAKKIEDGWVKPRKTGDNNDMDSLEELLQQNQALQQQRDNLCRLIAEEREAMSRTRAKLNFKLQQQKLLQKASA</sequence>
<proteinExistence type="predicted"/>
<dbReference type="SUPFAM" id="SSF48350">
    <property type="entry name" value="GTPase activation domain, GAP"/>
    <property type="match status" value="1"/>
</dbReference>
<dbReference type="OrthoDB" id="10033734at2759"/>
<evidence type="ECO:0000256" key="2">
    <source>
        <dbReference type="SAM" id="MobiDB-lite"/>
    </source>
</evidence>
<gene>
    <name evidence="4" type="ORF">CLODIP_2_CD11693</name>
</gene>
<evidence type="ECO:0000313" key="5">
    <source>
        <dbReference type="Proteomes" id="UP000494165"/>
    </source>
</evidence>
<name>A0A8S1CVC4_9INSE</name>
<keyword evidence="1" id="KW-0175">Coiled coil</keyword>
<evidence type="ECO:0000256" key="1">
    <source>
        <dbReference type="SAM" id="Coils"/>
    </source>
</evidence>
<feature type="compositionally biased region" description="Basic and acidic residues" evidence="2">
    <location>
        <begin position="88"/>
        <end position="125"/>
    </location>
</feature>
<organism evidence="4 5">
    <name type="scientific">Cloeon dipterum</name>
    <dbReference type="NCBI Taxonomy" id="197152"/>
    <lineage>
        <taxon>Eukaryota</taxon>
        <taxon>Metazoa</taxon>
        <taxon>Ecdysozoa</taxon>
        <taxon>Arthropoda</taxon>
        <taxon>Hexapoda</taxon>
        <taxon>Insecta</taxon>
        <taxon>Pterygota</taxon>
        <taxon>Palaeoptera</taxon>
        <taxon>Ephemeroptera</taxon>
        <taxon>Pisciforma</taxon>
        <taxon>Baetidae</taxon>
        <taxon>Cloeon</taxon>
    </lineage>
</organism>
<dbReference type="GO" id="GO:0005096">
    <property type="term" value="F:GTPase activator activity"/>
    <property type="evidence" value="ECO:0007669"/>
    <property type="project" value="InterPro"/>
</dbReference>
<feature type="compositionally biased region" description="Basic residues" evidence="2">
    <location>
        <begin position="126"/>
        <end position="139"/>
    </location>
</feature>
<feature type="compositionally biased region" description="Basic and acidic residues" evidence="2">
    <location>
        <begin position="438"/>
        <end position="459"/>
    </location>
</feature>